<evidence type="ECO:0000256" key="2">
    <source>
        <dbReference type="SAM" id="Phobius"/>
    </source>
</evidence>
<proteinExistence type="predicted"/>
<evidence type="ECO:0000313" key="4">
    <source>
        <dbReference type="Proteomes" id="UP001500909"/>
    </source>
</evidence>
<keyword evidence="2" id="KW-0472">Membrane</keyword>
<keyword evidence="2" id="KW-0812">Transmembrane</keyword>
<dbReference type="PROSITE" id="PS51257">
    <property type="entry name" value="PROKAR_LIPOPROTEIN"/>
    <property type="match status" value="1"/>
</dbReference>
<feature type="transmembrane region" description="Helical" evidence="2">
    <location>
        <begin position="77"/>
        <end position="97"/>
    </location>
</feature>
<protein>
    <recommendedName>
        <fullName evidence="5">Tat pathway signal sequence domain protein</fullName>
    </recommendedName>
</protein>
<dbReference type="RefSeq" id="WP_052867034.1">
    <property type="nucleotide sequence ID" value="NZ_BAAABY010000010.1"/>
</dbReference>
<reference evidence="3 4" key="1">
    <citation type="journal article" date="2019" name="Int. J. Syst. Evol. Microbiol.">
        <title>The Global Catalogue of Microorganisms (GCM) 10K type strain sequencing project: providing services to taxonomists for standard genome sequencing and annotation.</title>
        <authorList>
            <consortium name="The Broad Institute Genomics Platform"/>
            <consortium name="The Broad Institute Genome Sequencing Center for Infectious Disease"/>
            <person name="Wu L."/>
            <person name="Ma J."/>
        </authorList>
    </citation>
    <scope>NUCLEOTIDE SEQUENCE [LARGE SCALE GENOMIC DNA]</scope>
    <source>
        <strain evidence="3 4">JCM 4805</strain>
    </source>
</reference>
<keyword evidence="4" id="KW-1185">Reference proteome</keyword>
<evidence type="ECO:0000313" key="3">
    <source>
        <dbReference type="EMBL" id="GAA0452874.1"/>
    </source>
</evidence>
<name>A0ABN0ZMI9_9ACTN</name>
<evidence type="ECO:0000256" key="1">
    <source>
        <dbReference type="SAM" id="MobiDB-lite"/>
    </source>
</evidence>
<dbReference type="EMBL" id="BAAABY010000010">
    <property type="protein sequence ID" value="GAA0452874.1"/>
    <property type="molecule type" value="Genomic_DNA"/>
</dbReference>
<sequence>MSPPRFTVSTCTAVTACVVLAGTAQPADRPDTRPGPAAATAGVAAWSAVPAAQVATRPLPPTADRKSEGGMNSGRSAGLVVAGGVALVVIGRIVHVLRKRGGGDAE</sequence>
<feature type="region of interest" description="Disordered" evidence="1">
    <location>
        <begin position="54"/>
        <end position="75"/>
    </location>
</feature>
<keyword evidence="2" id="KW-1133">Transmembrane helix</keyword>
<evidence type="ECO:0008006" key="5">
    <source>
        <dbReference type="Google" id="ProtNLM"/>
    </source>
</evidence>
<comment type="caution">
    <text evidence="3">The sequence shown here is derived from an EMBL/GenBank/DDBJ whole genome shotgun (WGS) entry which is preliminary data.</text>
</comment>
<gene>
    <name evidence="3" type="ORF">GCM10010361_16190</name>
</gene>
<dbReference type="Proteomes" id="UP001500909">
    <property type="component" value="Unassembled WGS sequence"/>
</dbReference>
<accession>A0ABN0ZMI9</accession>
<organism evidence="3 4">
    <name type="scientific">Streptomyces olivaceiscleroticus</name>
    <dbReference type="NCBI Taxonomy" id="68245"/>
    <lineage>
        <taxon>Bacteria</taxon>
        <taxon>Bacillati</taxon>
        <taxon>Actinomycetota</taxon>
        <taxon>Actinomycetes</taxon>
        <taxon>Kitasatosporales</taxon>
        <taxon>Streptomycetaceae</taxon>
        <taxon>Streptomyces</taxon>
    </lineage>
</organism>